<comment type="caution">
    <text evidence="2">The sequence shown here is derived from an EMBL/GenBank/DDBJ whole genome shotgun (WGS) entry which is preliminary data.</text>
</comment>
<reference evidence="2 3" key="1">
    <citation type="submission" date="2019-02" db="EMBL/GenBank/DDBJ databases">
        <title>Genomic Encyclopedia of Type Strains, Phase IV (KMG-IV): sequencing the most valuable type-strain genomes for metagenomic binning, comparative biology and taxonomic classification.</title>
        <authorList>
            <person name="Goeker M."/>
        </authorList>
    </citation>
    <scope>NUCLEOTIDE SEQUENCE [LARGE SCALE GENOMIC DNA]</scope>
    <source>
        <strain evidence="2 3">DSM 10617</strain>
    </source>
</reference>
<accession>A0A4Q7LI64</accession>
<dbReference type="Proteomes" id="UP000293433">
    <property type="component" value="Unassembled WGS sequence"/>
</dbReference>
<sequence length="282" mass="29413">MSANDWLISLQLGVVARAIGQLVRAVVGLGKKAWSVEALKMARRKDGNRTKKYSIPRYLQVSKFGSLRIEARMNTKSNIGLFLAALLTSGCATPANWPWKAGGTVSAPKICANNACTEGEAASAFLQASIFCRDVHNYYENKDGDASNVRMGVTALGVFAGAVFAPITSGATATAWSSLSGATNGINSAIDSSFSQAIQANRRMQVVSAASEGQNQYAQAGDANKKVVTAVNMALNCSLAPAKADALSFNAISRSQQGPQTSPTQPVAVGVNLEPPSPAASK</sequence>
<feature type="compositionally biased region" description="Low complexity" evidence="1">
    <location>
        <begin position="255"/>
        <end position="266"/>
    </location>
</feature>
<dbReference type="EMBL" id="SGWV01000010">
    <property type="protein sequence ID" value="RZS53148.1"/>
    <property type="molecule type" value="Genomic_DNA"/>
</dbReference>
<proteinExistence type="predicted"/>
<evidence type="ECO:0000313" key="3">
    <source>
        <dbReference type="Proteomes" id="UP000293433"/>
    </source>
</evidence>
<gene>
    <name evidence="2" type="ORF">EV685_2773</name>
</gene>
<dbReference type="AlphaFoldDB" id="A0A4Q7LI64"/>
<protein>
    <submittedName>
        <fullName evidence="2">Uncharacterized protein</fullName>
    </submittedName>
</protein>
<evidence type="ECO:0000256" key="1">
    <source>
        <dbReference type="SAM" id="MobiDB-lite"/>
    </source>
</evidence>
<evidence type="ECO:0000313" key="2">
    <source>
        <dbReference type="EMBL" id="RZS53148.1"/>
    </source>
</evidence>
<organism evidence="2 3">
    <name type="scientific">Sphaerotilus mobilis</name>
    <dbReference type="NCBI Taxonomy" id="47994"/>
    <lineage>
        <taxon>Bacteria</taxon>
        <taxon>Pseudomonadati</taxon>
        <taxon>Pseudomonadota</taxon>
        <taxon>Betaproteobacteria</taxon>
        <taxon>Burkholderiales</taxon>
        <taxon>Sphaerotilaceae</taxon>
        <taxon>Sphaerotilus</taxon>
    </lineage>
</organism>
<keyword evidence="3" id="KW-1185">Reference proteome</keyword>
<feature type="region of interest" description="Disordered" evidence="1">
    <location>
        <begin position="254"/>
        <end position="282"/>
    </location>
</feature>
<name>A0A4Q7LI64_9BURK</name>